<feature type="compositionally biased region" description="Basic and acidic residues" evidence="1">
    <location>
        <begin position="166"/>
        <end position="177"/>
    </location>
</feature>
<evidence type="ECO:0000256" key="1">
    <source>
        <dbReference type="SAM" id="MobiDB-lite"/>
    </source>
</evidence>
<name>A0ABS3R038_9ACTN</name>
<evidence type="ECO:0000313" key="5">
    <source>
        <dbReference type="Proteomes" id="UP000666915"/>
    </source>
</evidence>
<dbReference type="EMBL" id="JAGEOK010000009">
    <property type="protein sequence ID" value="MBO2439028.1"/>
    <property type="molecule type" value="Genomic_DNA"/>
</dbReference>
<feature type="compositionally biased region" description="Basic and acidic residues" evidence="1">
    <location>
        <begin position="188"/>
        <end position="232"/>
    </location>
</feature>
<keyword evidence="2" id="KW-0732">Signal</keyword>
<reference evidence="4 5" key="1">
    <citation type="submission" date="2021-03" db="EMBL/GenBank/DDBJ databases">
        <authorList>
            <person name="Kanchanasin P."/>
            <person name="Saeng-In P."/>
            <person name="Phongsopitanun W."/>
            <person name="Yuki M."/>
            <person name="Kudo T."/>
            <person name="Ohkuma M."/>
            <person name="Tanasupawat S."/>
        </authorList>
    </citation>
    <scope>NUCLEOTIDE SEQUENCE [LARGE SCALE GENOMIC DNA]</scope>
    <source>
        <strain evidence="4 5">L46</strain>
    </source>
</reference>
<organism evidence="4 5">
    <name type="scientific">Actinomadura nitritigenes</name>
    <dbReference type="NCBI Taxonomy" id="134602"/>
    <lineage>
        <taxon>Bacteria</taxon>
        <taxon>Bacillati</taxon>
        <taxon>Actinomycetota</taxon>
        <taxon>Actinomycetes</taxon>
        <taxon>Streptosporangiales</taxon>
        <taxon>Thermomonosporaceae</taxon>
        <taxon>Actinomadura</taxon>
    </lineage>
</organism>
<dbReference type="Gene3D" id="3.30.505.20">
    <property type="match status" value="1"/>
</dbReference>
<gene>
    <name evidence="4" type="ORF">J4557_16030</name>
</gene>
<evidence type="ECO:0000256" key="2">
    <source>
        <dbReference type="SAM" id="SignalP"/>
    </source>
</evidence>
<feature type="signal peptide" evidence="2">
    <location>
        <begin position="1"/>
        <end position="34"/>
    </location>
</feature>
<comment type="caution">
    <text evidence="4">The sequence shown here is derived from an EMBL/GenBank/DDBJ whole genome shotgun (WGS) entry which is preliminary data.</text>
</comment>
<dbReference type="Gene3D" id="3.10.450.40">
    <property type="match status" value="1"/>
</dbReference>
<accession>A0ABS3R038</accession>
<keyword evidence="5" id="KW-1185">Reference proteome</keyword>
<feature type="chain" id="PRO_5045166962" evidence="2">
    <location>
        <begin position="35"/>
        <end position="232"/>
    </location>
</feature>
<proteinExistence type="predicted"/>
<feature type="region of interest" description="Disordered" evidence="1">
    <location>
        <begin position="145"/>
        <end position="232"/>
    </location>
</feature>
<dbReference type="Proteomes" id="UP000666915">
    <property type="component" value="Unassembled WGS sequence"/>
</dbReference>
<feature type="domain" description="PepSY" evidence="3">
    <location>
        <begin position="57"/>
        <end position="100"/>
    </location>
</feature>
<feature type="domain" description="PepSY" evidence="3">
    <location>
        <begin position="130"/>
        <end position="186"/>
    </location>
</feature>
<dbReference type="RefSeq" id="WP_208267325.1">
    <property type="nucleotide sequence ID" value="NZ_BAAAGM010000058.1"/>
</dbReference>
<evidence type="ECO:0000313" key="4">
    <source>
        <dbReference type="EMBL" id="MBO2439028.1"/>
    </source>
</evidence>
<evidence type="ECO:0000259" key="3">
    <source>
        <dbReference type="Pfam" id="PF03413"/>
    </source>
</evidence>
<protein>
    <submittedName>
        <fullName evidence="4">PepSY domain-containing protein</fullName>
    </submittedName>
</protein>
<dbReference type="Pfam" id="PF03413">
    <property type="entry name" value="PepSY"/>
    <property type="match status" value="2"/>
</dbReference>
<dbReference type="InterPro" id="IPR025711">
    <property type="entry name" value="PepSY"/>
</dbReference>
<sequence length="232" mass="23490">MKPDLRKFLTGRRLLVAGVAVAAVAAGTAGTALAAGHDDGHGHGHGHGDRPAKAPAVTAGQAMAAALKAVPGTVGEADLDGGAWEIEVLAADGTWREVTVGTATAKVTADRAGRGSGSDAAEAQGLKNTKVTAQQAAATALRTVPGAVTSVEPENEGAKPAWEVEITGKDGARHELLVDGAGGTVTRNESEHDDHGGKEDDGKRDGGEHEGKHADGKHQHDDHDDRGGQDDD</sequence>